<evidence type="ECO:0000256" key="2">
    <source>
        <dbReference type="ARBA" id="ARBA00022692"/>
    </source>
</evidence>
<feature type="transmembrane region" description="Helical" evidence="5">
    <location>
        <begin position="405"/>
        <end position="424"/>
    </location>
</feature>
<feature type="transmembrane region" description="Helical" evidence="5">
    <location>
        <begin position="566"/>
        <end position="587"/>
    </location>
</feature>
<gene>
    <name evidence="7" type="ORF">g.36692</name>
</gene>
<dbReference type="GO" id="GO:0015189">
    <property type="term" value="F:L-lysine transmembrane transporter activity"/>
    <property type="evidence" value="ECO:0007669"/>
    <property type="project" value="TreeGrafter"/>
</dbReference>
<name>A0A1B6MDT5_9HEMI</name>
<evidence type="ECO:0000256" key="1">
    <source>
        <dbReference type="ARBA" id="ARBA00004141"/>
    </source>
</evidence>
<feature type="domain" description="Cationic amino acid transporter C-terminal" evidence="6">
    <location>
        <begin position="566"/>
        <end position="615"/>
    </location>
</feature>
<feature type="transmembrane region" description="Helical" evidence="5">
    <location>
        <begin position="90"/>
        <end position="111"/>
    </location>
</feature>
<feature type="transmembrane region" description="Helical" evidence="5">
    <location>
        <begin position="123"/>
        <end position="144"/>
    </location>
</feature>
<evidence type="ECO:0000313" key="7">
    <source>
        <dbReference type="EMBL" id="JAT34080.1"/>
    </source>
</evidence>
<dbReference type="PANTHER" id="PTHR43243">
    <property type="entry name" value="INNER MEMBRANE TRANSPORTER YGJI-RELATED"/>
    <property type="match status" value="1"/>
</dbReference>
<feature type="transmembrane region" description="Helical" evidence="5">
    <location>
        <begin position="259"/>
        <end position="286"/>
    </location>
</feature>
<dbReference type="AlphaFoldDB" id="A0A1B6MDT5"/>
<feature type="transmembrane region" description="Helical" evidence="5">
    <location>
        <begin position="430"/>
        <end position="449"/>
    </location>
</feature>
<protein>
    <recommendedName>
        <fullName evidence="6">Cationic amino acid transporter C-terminal domain-containing protein</fullName>
    </recommendedName>
</protein>
<evidence type="ECO:0000256" key="3">
    <source>
        <dbReference type="ARBA" id="ARBA00022989"/>
    </source>
</evidence>
<comment type="subcellular location">
    <subcellularLocation>
        <location evidence="1">Membrane</location>
        <topology evidence="1">Multi-pass membrane protein</topology>
    </subcellularLocation>
</comment>
<dbReference type="PANTHER" id="PTHR43243:SF95">
    <property type="entry name" value="LD37241P"/>
    <property type="match status" value="1"/>
</dbReference>
<evidence type="ECO:0000259" key="6">
    <source>
        <dbReference type="Pfam" id="PF13906"/>
    </source>
</evidence>
<dbReference type="GO" id="GO:0000064">
    <property type="term" value="F:L-ornithine transmembrane transporter activity"/>
    <property type="evidence" value="ECO:0007669"/>
    <property type="project" value="TreeGrafter"/>
</dbReference>
<dbReference type="GO" id="GO:0005886">
    <property type="term" value="C:plasma membrane"/>
    <property type="evidence" value="ECO:0007669"/>
    <property type="project" value="TreeGrafter"/>
</dbReference>
<feature type="transmembrane region" description="Helical" evidence="5">
    <location>
        <begin position="593"/>
        <end position="613"/>
    </location>
</feature>
<dbReference type="PIRSF" id="PIRSF006060">
    <property type="entry name" value="AA_transporter"/>
    <property type="match status" value="1"/>
</dbReference>
<feature type="transmembrane region" description="Helical" evidence="5">
    <location>
        <begin position="188"/>
        <end position="208"/>
    </location>
</feature>
<dbReference type="InterPro" id="IPR029485">
    <property type="entry name" value="CAT_C"/>
</dbReference>
<feature type="transmembrane region" description="Helical" evidence="5">
    <location>
        <begin position="535"/>
        <end position="554"/>
    </location>
</feature>
<sequence>MMNEVEFSESSFLEYTFYGTVQFSKRQNVTMKIAKILARRKTEEEEGNDGGTKLKRVLGLADLTMLGVGSTLGLGVYVLAGAVAKTDAGPAVTISFLIAAVASAFAGLCYAEFAARVPKAGSAYIYSYVTVGELAAFIIGWNLILEYVIGTASVARGLSNYIDSLSGKVMSTSLTEALPIGVSWLSPYPDFLSCGFILVLALLLAWGVKESSFLNNVFTVVNLCTVTLVIVVGAFYINIQNWALDPASIPEKASGDKDIKVGAGGFMPFGVSGIMAGAAKCFYGFVGFDCVATTGEEAKNPKRDIPLSIIFSLIIIFLAYFGIASVMTLMWPYYLQDEAAPIPYVFGQVGQPTVKWIVSIGAIFALCTSVIGSQFAIPRMLYSMSYDGLLIAPFAKVNVKRQTPVIATMVGGVVAGIMAAVFNLDQLIDMMSIGTLLAYTIVAICVLVLRYRDPNPVMYEVPMVERANGNSARPEIQASTISSLKDIFNLSMMKYPSKTSETVSYLALASYITLAAAFCITLVNVEDYLAEGSAWAIVVISVLVICMAVTLLILHRQPQAQENLNFKVPLLPLLPCLSICINFYLMAKLDSHTWIRFIIWLTIGMLIYIFYSIPNSLEGIKARQAKAESKIQSKSITRENTKI</sequence>
<keyword evidence="3 5" id="KW-1133">Transmembrane helix</keyword>
<feature type="transmembrane region" description="Helical" evidence="5">
    <location>
        <begin position="63"/>
        <end position="84"/>
    </location>
</feature>
<dbReference type="Pfam" id="PF13520">
    <property type="entry name" value="AA_permease_2"/>
    <property type="match status" value="1"/>
</dbReference>
<keyword evidence="4 5" id="KW-0472">Membrane</keyword>
<feature type="transmembrane region" description="Helical" evidence="5">
    <location>
        <begin position="354"/>
        <end position="377"/>
    </location>
</feature>
<organism evidence="7">
    <name type="scientific">Graphocephala atropunctata</name>
    <dbReference type="NCBI Taxonomy" id="36148"/>
    <lineage>
        <taxon>Eukaryota</taxon>
        <taxon>Metazoa</taxon>
        <taxon>Ecdysozoa</taxon>
        <taxon>Arthropoda</taxon>
        <taxon>Hexapoda</taxon>
        <taxon>Insecta</taxon>
        <taxon>Pterygota</taxon>
        <taxon>Neoptera</taxon>
        <taxon>Paraneoptera</taxon>
        <taxon>Hemiptera</taxon>
        <taxon>Auchenorrhyncha</taxon>
        <taxon>Membracoidea</taxon>
        <taxon>Cicadellidae</taxon>
        <taxon>Cicadellinae</taxon>
        <taxon>Cicadellini</taxon>
        <taxon>Graphocephala</taxon>
    </lineage>
</organism>
<feature type="transmembrane region" description="Helical" evidence="5">
    <location>
        <begin position="502"/>
        <end position="523"/>
    </location>
</feature>
<keyword evidence="2 5" id="KW-0812">Transmembrane</keyword>
<dbReference type="Pfam" id="PF13906">
    <property type="entry name" value="AA_permease_C"/>
    <property type="match status" value="1"/>
</dbReference>
<dbReference type="Gene3D" id="1.20.1740.10">
    <property type="entry name" value="Amino acid/polyamine transporter I"/>
    <property type="match status" value="2"/>
</dbReference>
<dbReference type="GO" id="GO:0061459">
    <property type="term" value="F:L-arginine transmembrane transporter activity"/>
    <property type="evidence" value="ECO:0007669"/>
    <property type="project" value="TreeGrafter"/>
</dbReference>
<accession>A0A1B6MDT5</accession>
<feature type="transmembrane region" description="Helical" evidence="5">
    <location>
        <begin position="307"/>
        <end position="334"/>
    </location>
</feature>
<evidence type="ECO:0000256" key="4">
    <source>
        <dbReference type="ARBA" id="ARBA00023136"/>
    </source>
</evidence>
<proteinExistence type="predicted"/>
<dbReference type="EMBL" id="GEBQ01005897">
    <property type="protein sequence ID" value="JAT34080.1"/>
    <property type="molecule type" value="Transcribed_RNA"/>
</dbReference>
<dbReference type="InterPro" id="IPR002293">
    <property type="entry name" value="AA/rel_permease1"/>
</dbReference>
<feature type="transmembrane region" description="Helical" evidence="5">
    <location>
        <begin position="220"/>
        <end position="239"/>
    </location>
</feature>
<evidence type="ECO:0000256" key="5">
    <source>
        <dbReference type="SAM" id="Phobius"/>
    </source>
</evidence>
<dbReference type="GO" id="GO:0097638">
    <property type="term" value="P:L-arginine import across plasma membrane"/>
    <property type="evidence" value="ECO:0007669"/>
    <property type="project" value="TreeGrafter"/>
</dbReference>
<dbReference type="FunFam" id="1.20.1740.10:FF:000010">
    <property type="entry name" value="probable cationic amino acid transporter"/>
    <property type="match status" value="1"/>
</dbReference>
<reference evidence="7" key="1">
    <citation type="submission" date="2015-11" db="EMBL/GenBank/DDBJ databases">
        <title>De novo transcriptome assembly of four potential Pierce s Disease insect vectors from Arizona vineyards.</title>
        <authorList>
            <person name="Tassone E.E."/>
        </authorList>
    </citation>
    <scope>NUCLEOTIDE SEQUENCE</scope>
</reference>